<evidence type="ECO:0000256" key="2">
    <source>
        <dbReference type="SAM" id="SignalP"/>
    </source>
</evidence>
<feature type="signal peptide" evidence="2">
    <location>
        <begin position="1"/>
        <end position="22"/>
    </location>
</feature>
<feature type="compositionally biased region" description="Low complexity" evidence="1">
    <location>
        <begin position="649"/>
        <end position="662"/>
    </location>
</feature>
<feature type="compositionally biased region" description="Polar residues" evidence="1">
    <location>
        <begin position="547"/>
        <end position="567"/>
    </location>
</feature>
<dbReference type="Proteomes" id="UP000574390">
    <property type="component" value="Unassembled WGS sequence"/>
</dbReference>
<reference evidence="3 4" key="1">
    <citation type="submission" date="2020-04" db="EMBL/GenBank/DDBJ databases">
        <title>Perkinsus olseni comparative genomics.</title>
        <authorList>
            <person name="Bogema D.R."/>
        </authorList>
    </citation>
    <scope>NUCLEOTIDE SEQUENCE [LARGE SCALE GENOMIC DNA]</scope>
    <source>
        <strain evidence="3">ATCC PRA-205</strain>
    </source>
</reference>
<dbReference type="AlphaFoldDB" id="A0A7J6TMU9"/>
<name>A0A7J6TMU9_PEROL</name>
<sequence length="707" mass="78749">MTVGVFLTVALVLLGILHEAVIFERVVVGSDTGGGRETVASTVRSVKDYRQLPVEGRTLSPPGNGPFRKIKVFTVAAHNMVDQIAQILSAHKLIEKAYFYDFGPYCEFAQFISCWSPFHNDGLDPPRSPEEKAALDAAEKLPGARGGKKHHVTEFTAEEKVKYYEILKDRPEFRSSEAFLCIFPPGPLCRLMLEMEGGLRARKKLIILPGWRFDQNFKQPNDSCNWSNDLRRLFVEGKADGLAALGAISLFDVHHMHHFIGVPVAEIPLIDTCVNPTWLARSNRVSEGDRASKDLVLYFPARKNYPDRFDPNNYIYKRVLKPAVGDILMKVRKVYPRFEVEDLVRHKAVVWVPYAPTICALVEQYSAGITTFVPSLTYLVQLVLNATDKKFPTMYDTITGRECYAEGWTAKESGDPYPPGDMFGDERAASFFYTRPFFRYFDSPEDLKVKLQTFTLSEAKENSRRIRHYFRMSEESRRILEYQPNTALPQLSVQRRCCDGGQPSLGEPARPTGLPKPSHLSSGDAFPSLSVPVLAREEIAAKPEAVSTPSSMKSMEFPSFNTPQSAVSKLGKGRGAVGVVESSFTEQPSLHPTRGQEATEGRDERPQDDGAERRASMIYPVRAVWQTVSAASLLVMVEVAASIVGMVEPSNSGRPSSARRAPSPCPPVCDVPRLGSAPHRKVTVSERRLPHRRSNASDSGLPRVVVE</sequence>
<feature type="compositionally biased region" description="Basic and acidic residues" evidence="1">
    <location>
        <begin position="597"/>
        <end position="614"/>
    </location>
</feature>
<evidence type="ECO:0000313" key="4">
    <source>
        <dbReference type="Proteomes" id="UP000574390"/>
    </source>
</evidence>
<comment type="caution">
    <text evidence="3">The sequence shown here is derived from an EMBL/GenBank/DDBJ whole genome shotgun (WGS) entry which is preliminary data.</text>
</comment>
<feature type="chain" id="PRO_5029486976" evidence="2">
    <location>
        <begin position="23"/>
        <end position="707"/>
    </location>
</feature>
<feature type="non-terminal residue" evidence="3">
    <location>
        <position position="707"/>
    </location>
</feature>
<proteinExistence type="predicted"/>
<feature type="region of interest" description="Disordered" evidence="1">
    <location>
        <begin position="542"/>
        <end position="614"/>
    </location>
</feature>
<dbReference type="EMBL" id="JABANM010006549">
    <property type="protein sequence ID" value="KAF4745746.1"/>
    <property type="molecule type" value="Genomic_DNA"/>
</dbReference>
<keyword evidence="2" id="KW-0732">Signal</keyword>
<gene>
    <name evidence="3" type="ORF">FOZ62_020824</name>
</gene>
<protein>
    <submittedName>
        <fullName evidence="3">Uncharacterized protein</fullName>
    </submittedName>
</protein>
<accession>A0A7J6TMU9</accession>
<feature type="region of interest" description="Disordered" evidence="1">
    <location>
        <begin position="648"/>
        <end position="707"/>
    </location>
</feature>
<evidence type="ECO:0000256" key="1">
    <source>
        <dbReference type="SAM" id="MobiDB-lite"/>
    </source>
</evidence>
<organism evidence="3 4">
    <name type="scientific">Perkinsus olseni</name>
    <name type="common">Perkinsus atlanticus</name>
    <dbReference type="NCBI Taxonomy" id="32597"/>
    <lineage>
        <taxon>Eukaryota</taxon>
        <taxon>Sar</taxon>
        <taxon>Alveolata</taxon>
        <taxon>Perkinsozoa</taxon>
        <taxon>Perkinsea</taxon>
        <taxon>Perkinsida</taxon>
        <taxon>Perkinsidae</taxon>
        <taxon>Perkinsus</taxon>
    </lineage>
</organism>
<evidence type="ECO:0000313" key="3">
    <source>
        <dbReference type="EMBL" id="KAF4745746.1"/>
    </source>
</evidence>
<feature type="region of interest" description="Disordered" evidence="1">
    <location>
        <begin position="496"/>
        <end position="525"/>
    </location>
</feature>